<evidence type="ECO:0000256" key="1">
    <source>
        <dbReference type="SAM" id="MobiDB-lite"/>
    </source>
</evidence>
<proteinExistence type="predicted"/>
<protein>
    <submittedName>
        <fullName evidence="2">Uncharacterized protein</fullName>
    </submittedName>
</protein>
<sequence>MYSAFLVQAYNGDDYNGARIVSRAYELRDAVQGMLSQMDPALLGTVTRASARLRNVQPEVNLDQSYEVLKRPKKNADAAHAGSTAEDKSWHPDSQMEKSSQEPETNDTNPERPETSSADGNQHETSGEASGHADGSGSEDVTMSDGDISNQVESIKLLLVERSASYSIPQLERLYTRIMKGVFETKAKVKNDLKPSILRYLLKFAKD</sequence>
<organism evidence="2">
    <name type="scientific">Fagus sylvatica</name>
    <name type="common">Beechnut</name>
    <dbReference type="NCBI Taxonomy" id="28930"/>
    <lineage>
        <taxon>Eukaryota</taxon>
        <taxon>Viridiplantae</taxon>
        <taxon>Streptophyta</taxon>
        <taxon>Embryophyta</taxon>
        <taxon>Tracheophyta</taxon>
        <taxon>Spermatophyta</taxon>
        <taxon>Magnoliopsida</taxon>
        <taxon>eudicotyledons</taxon>
        <taxon>Gunneridae</taxon>
        <taxon>Pentapetalae</taxon>
        <taxon>rosids</taxon>
        <taxon>fabids</taxon>
        <taxon>Fagales</taxon>
        <taxon>Fagaceae</taxon>
        <taxon>Fagus</taxon>
    </lineage>
</organism>
<dbReference type="AlphaFoldDB" id="A0A2N9IIP5"/>
<gene>
    <name evidence="2" type="ORF">FSB_LOCUS51673</name>
</gene>
<feature type="compositionally biased region" description="Basic and acidic residues" evidence="1">
    <location>
        <begin position="68"/>
        <end position="77"/>
    </location>
</feature>
<name>A0A2N9IIP5_FAGSY</name>
<reference evidence="2" key="1">
    <citation type="submission" date="2018-02" db="EMBL/GenBank/DDBJ databases">
        <authorList>
            <person name="Cohen D.B."/>
            <person name="Kent A.D."/>
        </authorList>
    </citation>
    <scope>NUCLEOTIDE SEQUENCE</scope>
</reference>
<evidence type="ECO:0000313" key="2">
    <source>
        <dbReference type="EMBL" id="SPD23791.1"/>
    </source>
</evidence>
<accession>A0A2N9IIP5</accession>
<feature type="region of interest" description="Disordered" evidence="1">
    <location>
        <begin position="64"/>
        <end position="145"/>
    </location>
</feature>
<feature type="compositionally biased region" description="Basic and acidic residues" evidence="1">
    <location>
        <begin position="85"/>
        <end position="101"/>
    </location>
</feature>
<dbReference type="EMBL" id="OIVN01005733">
    <property type="protein sequence ID" value="SPD23791.1"/>
    <property type="molecule type" value="Genomic_DNA"/>
</dbReference>